<evidence type="ECO:0000313" key="9">
    <source>
        <dbReference type="EMBL" id="TFY51861.1"/>
    </source>
</evidence>
<keyword evidence="6" id="KW-0408">Iron</keyword>
<comment type="cofactor">
    <cofactor evidence="1">
        <name>heme</name>
        <dbReference type="ChEBI" id="CHEBI:30413"/>
    </cofactor>
</comment>
<evidence type="ECO:0000256" key="1">
    <source>
        <dbReference type="ARBA" id="ARBA00001971"/>
    </source>
</evidence>
<feature type="region of interest" description="Disordered" evidence="8">
    <location>
        <begin position="512"/>
        <end position="603"/>
    </location>
</feature>
<accession>A0A4Y9XRP7</accession>
<proteinExistence type="inferred from homology"/>
<feature type="compositionally biased region" description="Acidic residues" evidence="8">
    <location>
        <begin position="576"/>
        <end position="596"/>
    </location>
</feature>
<evidence type="ECO:0000256" key="7">
    <source>
        <dbReference type="ARBA" id="ARBA00023033"/>
    </source>
</evidence>
<keyword evidence="4" id="KW-0479">Metal-binding</keyword>
<reference evidence="9 10" key="1">
    <citation type="submission" date="2019-01" db="EMBL/GenBank/DDBJ databases">
        <title>Genome sequencing of the rare red list fungi Fomitopsis rosea.</title>
        <authorList>
            <person name="Buettner E."/>
            <person name="Kellner H."/>
        </authorList>
    </citation>
    <scope>NUCLEOTIDE SEQUENCE [LARGE SCALE GENOMIC DNA]</scope>
    <source>
        <strain evidence="9 10">DSM 105464</strain>
    </source>
</reference>
<feature type="compositionally biased region" description="Basic residues" evidence="8">
    <location>
        <begin position="562"/>
        <end position="571"/>
    </location>
</feature>
<evidence type="ECO:0008006" key="11">
    <source>
        <dbReference type="Google" id="ProtNLM"/>
    </source>
</evidence>
<dbReference type="Proteomes" id="UP000298390">
    <property type="component" value="Unassembled WGS sequence"/>
</dbReference>
<comment type="caution">
    <text evidence="9">The sequence shown here is derived from an EMBL/GenBank/DDBJ whole genome shotgun (WGS) entry which is preliminary data.</text>
</comment>
<dbReference type="EMBL" id="SEKV01001091">
    <property type="protein sequence ID" value="TFY51861.1"/>
    <property type="molecule type" value="Genomic_DNA"/>
</dbReference>
<dbReference type="GO" id="GO:0016705">
    <property type="term" value="F:oxidoreductase activity, acting on paired donors, with incorporation or reduction of molecular oxygen"/>
    <property type="evidence" value="ECO:0007669"/>
    <property type="project" value="InterPro"/>
</dbReference>
<evidence type="ECO:0000313" key="10">
    <source>
        <dbReference type="Proteomes" id="UP000298390"/>
    </source>
</evidence>
<dbReference type="GO" id="GO:0004497">
    <property type="term" value="F:monooxygenase activity"/>
    <property type="evidence" value="ECO:0007669"/>
    <property type="project" value="UniProtKB-KW"/>
</dbReference>
<organism evidence="9 10">
    <name type="scientific">Rhodofomes roseus</name>
    <dbReference type="NCBI Taxonomy" id="34475"/>
    <lineage>
        <taxon>Eukaryota</taxon>
        <taxon>Fungi</taxon>
        <taxon>Dikarya</taxon>
        <taxon>Basidiomycota</taxon>
        <taxon>Agaricomycotina</taxon>
        <taxon>Agaricomycetes</taxon>
        <taxon>Polyporales</taxon>
        <taxon>Rhodofomes</taxon>
    </lineage>
</organism>
<gene>
    <name evidence="9" type="ORF">EVJ58_g10339</name>
</gene>
<feature type="non-terminal residue" evidence="9">
    <location>
        <position position="634"/>
    </location>
</feature>
<comment type="similarity">
    <text evidence="2">Belongs to the cytochrome P450 family.</text>
</comment>
<dbReference type="PANTHER" id="PTHR24286:SF24">
    <property type="entry name" value="LANOSTEROL 14-ALPHA DEMETHYLASE"/>
    <property type="match status" value="1"/>
</dbReference>
<evidence type="ECO:0000256" key="2">
    <source>
        <dbReference type="ARBA" id="ARBA00010617"/>
    </source>
</evidence>
<dbReference type="PANTHER" id="PTHR24286">
    <property type="entry name" value="CYTOCHROME P450 26"/>
    <property type="match status" value="1"/>
</dbReference>
<dbReference type="InterPro" id="IPR036396">
    <property type="entry name" value="Cyt_P450_sf"/>
</dbReference>
<evidence type="ECO:0000256" key="5">
    <source>
        <dbReference type="ARBA" id="ARBA00023002"/>
    </source>
</evidence>
<dbReference type="GO" id="GO:0016125">
    <property type="term" value="P:sterol metabolic process"/>
    <property type="evidence" value="ECO:0007669"/>
    <property type="project" value="TreeGrafter"/>
</dbReference>
<evidence type="ECO:0000256" key="3">
    <source>
        <dbReference type="ARBA" id="ARBA00022617"/>
    </source>
</evidence>
<protein>
    <recommendedName>
        <fullName evidence="11">Cytochrome P450</fullName>
    </recommendedName>
</protein>
<evidence type="ECO:0000256" key="8">
    <source>
        <dbReference type="SAM" id="MobiDB-lite"/>
    </source>
</evidence>
<name>A0A4Y9XRP7_9APHY</name>
<dbReference type="PRINTS" id="PR00359">
    <property type="entry name" value="BP450"/>
</dbReference>
<keyword evidence="7" id="KW-0503">Monooxygenase</keyword>
<dbReference type="STRING" id="34475.A0A4Y9XRP7"/>
<dbReference type="Gene3D" id="1.10.630.10">
    <property type="entry name" value="Cytochrome P450"/>
    <property type="match status" value="1"/>
</dbReference>
<dbReference type="SUPFAM" id="SSF48264">
    <property type="entry name" value="Cytochrome P450"/>
    <property type="match status" value="1"/>
</dbReference>
<sequence>MSSGNTSTSVQFNYRPSNDLFLRKLPASRSFDFGPQAPPRRRRGLRRAAGPRRGNYVILPWLRYLGTPQFFTKEYRYLAKALQRFPGSWFRFRNDVVIVSGSEARHVFFNCQSLTFLEGYFLLHPNMKYLLPEAYTEGNDGFGWLLKQFGRSDVLQQFLTPTAADAQRLVSQLGTEGVMDPFKDVDTAVLSVSTRIAAGNEIADEPAKLNAVQRALSWMQEGSTPHALILPWIPTPARFRGVLGALKLHRMFSEVFQKRKRHSASNKDVLQSLVNEDVSATQASVLTIMTILAAHTNTSAILSWLLITLVQHPTWLAAVRAEVDAFLSTHHVSSPSQSPSPTGIPSPPASPSDIPLIAWERALPTLDLCLQECLRLYMNVPLIRRNTGDDIDVAGRTIASGDYVMYMMEDAHLDAAVYPEPTRFDPLRDRSRAVADGGGLGTHPCTGQRLAKLIIKVFVAVLLWNYELELVDAQGQPLKKAPQPVMGLFSVPWPDTDVKMRYRERIHGARTPFSRPAVAAPPVKADADEQQASGSSKPSARGKASPVKRAASLVPFPTPPRTTHKRKRARSRITDSDSEEDERALELPSIDEEDREDIGKRDGNGALILGYKKRKTLDAIAEELSEAQVEEAFW</sequence>
<evidence type="ECO:0000256" key="4">
    <source>
        <dbReference type="ARBA" id="ARBA00022723"/>
    </source>
</evidence>
<keyword evidence="3" id="KW-0349">Heme</keyword>
<keyword evidence="5" id="KW-0560">Oxidoreductase</keyword>
<dbReference type="Pfam" id="PF00067">
    <property type="entry name" value="p450"/>
    <property type="match status" value="1"/>
</dbReference>
<dbReference type="GO" id="GO:0020037">
    <property type="term" value="F:heme binding"/>
    <property type="evidence" value="ECO:0007669"/>
    <property type="project" value="InterPro"/>
</dbReference>
<dbReference type="AlphaFoldDB" id="A0A4Y9XRP7"/>
<dbReference type="GO" id="GO:0005506">
    <property type="term" value="F:iron ion binding"/>
    <property type="evidence" value="ECO:0007669"/>
    <property type="project" value="InterPro"/>
</dbReference>
<dbReference type="InterPro" id="IPR002397">
    <property type="entry name" value="Cyt_P450_B"/>
</dbReference>
<dbReference type="CDD" id="cd00302">
    <property type="entry name" value="cytochrome_P450"/>
    <property type="match status" value="1"/>
</dbReference>
<dbReference type="InterPro" id="IPR001128">
    <property type="entry name" value="Cyt_P450"/>
</dbReference>
<evidence type="ECO:0000256" key="6">
    <source>
        <dbReference type="ARBA" id="ARBA00023004"/>
    </source>
</evidence>